<gene>
    <name evidence="1" type="ORF">C8J55DRAFT_507554</name>
</gene>
<evidence type="ECO:0000313" key="1">
    <source>
        <dbReference type="EMBL" id="KAJ4487308.1"/>
    </source>
</evidence>
<accession>A0A9W9AP57</accession>
<evidence type="ECO:0000313" key="2">
    <source>
        <dbReference type="Proteomes" id="UP001150238"/>
    </source>
</evidence>
<dbReference type="AlphaFoldDB" id="A0A9W9AP57"/>
<proteinExistence type="predicted"/>
<reference evidence="1" key="2">
    <citation type="journal article" date="2023" name="Proc. Natl. Acad. Sci. U.S.A.">
        <title>A global phylogenomic analysis of the shiitake genus Lentinula.</title>
        <authorList>
            <person name="Sierra-Patev S."/>
            <person name="Min B."/>
            <person name="Naranjo-Ortiz M."/>
            <person name="Looney B."/>
            <person name="Konkel Z."/>
            <person name="Slot J.C."/>
            <person name="Sakamoto Y."/>
            <person name="Steenwyk J.L."/>
            <person name="Rokas A."/>
            <person name="Carro J."/>
            <person name="Camarero S."/>
            <person name="Ferreira P."/>
            <person name="Molpeceres G."/>
            <person name="Ruiz-Duenas F.J."/>
            <person name="Serrano A."/>
            <person name="Henrissat B."/>
            <person name="Drula E."/>
            <person name="Hughes K.W."/>
            <person name="Mata J.L."/>
            <person name="Ishikawa N.K."/>
            <person name="Vargas-Isla R."/>
            <person name="Ushijima S."/>
            <person name="Smith C.A."/>
            <person name="Donoghue J."/>
            <person name="Ahrendt S."/>
            <person name="Andreopoulos W."/>
            <person name="He G."/>
            <person name="LaButti K."/>
            <person name="Lipzen A."/>
            <person name="Ng V."/>
            <person name="Riley R."/>
            <person name="Sandor L."/>
            <person name="Barry K."/>
            <person name="Martinez A.T."/>
            <person name="Xiao Y."/>
            <person name="Gibbons J.G."/>
            <person name="Terashima K."/>
            <person name="Grigoriev I.V."/>
            <person name="Hibbett D."/>
        </authorList>
    </citation>
    <scope>NUCLEOTIDE SEQUENCE</scope>
    <source>
        <strain evidence="1">Sp2 HRB7682 ss15</strain>
    </source>
</reference>
<sequence>MLSLGGCPSCANVAHESPPFRVRSGPLNTRTNCLRCLRKRPVSLKTNELPGEPDIAFNDFDFAGLAGLQALMYRGRRLRRSHVQKAPDAVTKPSTDVDEEMSDASEDNALNLLFAETTVPVCGHEFVASQSANGRKLASRLFHSAMLANYGN</sequence>
<organism evidence="1 2">
    <name type="scientific">Lentinula lateritia</name>
    <dbReference type="NCBI Taxonomy" id="40482"/>
    <lineage>
        <taxon>Eukaryota</taxon>
        <taxon>Fungi</taxon>
        <taxon>Dikarya</taxon>
        <taxon>Basidiomycota</taxon>
        <taxon>Agaricomycotina</taxon>
        <taxon>Agaricomycetes</taxon>
        <taxon>Agaricomycetidae</taxon>
        <taxon>Agaricales</taxon>
        <taxon>Marasmiineae</taxon>
        <taxon>Omphalotaceae</taxon>
        <taxon>Lentinula</taxon>
    </lineage>
</organism>
<reference evidence="1" key="1">
    <citation type="submission" date="2022-08" db="EMBL/GenBank/DDBJ databases">
        <authorList>
            <consortium name="DOE Joint Genome Institute"/>
            <person name="Min B."/>
            <person name="Riley R."/>
            <person name="Sierra-Patev S."/>
            <person name="Naranjo-Ortiz M."/>
            <person name="Looney B."/>
            <person name="Konkel Z."/>
            <person name="Slot J.C."/>
            <person name="Sakamoto Y."/>
            <person name="Steenwyk J.L."/>
            <person name="Rokas A."/>
            <person name="Carro J."/>
            <person name="Camarero S."/>
            <person name="Ferreira P."/>
            <person name="Molpeceres G."/>
            <person name="Ruiz-Duenas F.J."/>
            <person name="Serrano A."/>
            <person name="Henrissat B."/>
            <person name="Drula E."/>
            <person name="Hughes K.W."/>
            <person name="Mata J.L."/>
            <person name="Ishikawa N.K."/>
            <person name="Vargas-Isla R."/>
            <person name="Ushijima S."/>
            <person name="Smith C.A."/>
            <person name="Ahrendt S."/>
            <person name="Andreopoulos W."/>
            <person name="He G."/>
            <person name="Labutti K."/>
            <person name="Lipzen A."/>
            <person name="Ng V."/>
            <person name="Sandor L."/>
            <person name="Barry K."/>
            <person name="Martinez A.T."/>
            <person name="Xiao Y."/>
            <person name="Gibbons J.G."/>
            <person name="Terashima K."/>
            <person name="Hibbett D.S."/>
            <person name="Grigoriev I.V."/>
        </authorList>
    </citation>
    <scope>NUCLEOTIDE SEQUENCE</scope>
    <source>
        <strain evidence="1">Sp2 HRB7682 ss15</strain>
    </source>
</reference>
<dbReference type="EMBL" id="JANVFS010000009">
    <property type="protein sequence ID" value="KAJ4487308.1"/>
    <property type="molecule type" value="Genomic_DNA"/>
</dbReference>
<dbReference type="Proteomes" id="UP001150238">
    <property type="component" value="Unassembled WGS sequence"/>
</dbReference>
<name>A0A9W9AP57_9AGAR</name>
<comment type="caution">
    <text evidence="1">The sequence shown here is derived from an EMBL/GenBank/DDBJ whole genome shotgun (WGS) entry which is preliminary data.</text>
</comment>
<protein>
    <submittedName>
        <fullName evidence="1">Uncharacterized protein</fullName>
    </submittedName>
</protein>